<feature type="compositionally biased region" description="Low complexity" evidence="1">
    <location>
        <begin position="21"/>
        <end position="44"/>
    </location>
</feature>
<dbReference type="AlphaFoldDB" id="A0AAE9I6C7"/>
<proteinExistence type="predicted"/>
<sequence length="163" mass="16245">MDPTTIAATGAVAGAGGNAGPGSDAATLAAHQAPPAAPTHASQANPADAQTFSDMVRGGQAADGSRGAHAAQAASDPSSTTLGNAIRSSYVSAGEEAARQAARLEEMRAGMFAAIHTGSTSDVVYQAMMLQTQSLELFSSIHVTSSIGSAGTNLFNSLLKNQQ</sequence>
<reference evidence="2" key="1">
    <citation type="journal article" date="2022" name="Microbiol. Resour. Announc.">
        <title>Genome Sequence of Cupriavidus campinensis Strain G5, a Member of a Bacterial Consortium Capable of Polyethylene Degradation.</title>
        <authorList>
            <person name="Schneider B."/>
            <person name="Pfeiffer F."/>
            <person name="Dyall-Smith M."/>
            <person name="Kunte H.J."/>
        </authorList>
    </citation>
    <scope>NUCLEOTIDE SEQUENCE</scope>
    <source>
        <strain evidence="2">G5</strain>
    </source>
</reference>
<dbReference type="RefSeq" id="WP_250025321.1">
    <property type="nucleotide sequence ID" value="NZ_CP097330.1"/>
</dbReference>
<evidence type="ECO:0000313" key="3">
    <source>
        <dbReference type="Proteomes" id="UP001056132"/>
    </source>
</evidence>
<name>A0AAE9I6C7_9BURK</name>
<organism evidence="2 3">
    <name type="scientific">Cupriavidus campinensis</name>
    <dbReference type="NCBI Taxonomy" id="151783"/>
    <lineage>
        <taxon>Bacteria</taxon>
        <taxon>Pseudomonadati</taxon>
        <taxon>Pseudomonadota</taxon>
        <taxon>Betaproteobacteria</taxon>
        <taxon>Burkholderiales</taxon>
        <taxon>Burkholderiaceae</taxon>
        <taxon>Cupriavidus</taxon>
    </lineage>
</organism>
<dbReference type="EMBL" id="CP097330">
    <property type="protein sequence ID" value="URF05860.1"/>
    <property type="molecule type" value="Genomic_DNA"/>
</dbReference>
<reference evidence="2" key="2">
    <citation type="submission" date="2022-05" db="EMBL/GenBank/DDBJ databases">
        <authorList>
            <person name="Kunte H.-J."/>
        </authorList>
    </citation>
    <scope>NUCLEOTIDE SEQUENCE</scope>
    <source>
        <strain evidence="2">G5</strain>
    </source>
</reference>
<evidence type="ECO:0000313" key="2">
    <source>
        <dbReference type="EMBL" id="URF05860.1"/>
    </source>
</evidence>
<accession>A0AAE9I6C7</accession>
<evidence type="ECO:0000256" key="1">
    <source>
        <dbReference type="SAM" id="MobiDB-lite"/>
    </source>
</evidence>
<dbReference type="Proteomes" id="UP001056132">
    <property type="component" value="Chromosome 1"/>
</dbReference>
<gene>
    <name evidence="2" type="ORF">M5D45_08755</name>
</gene>
<dbReference type="KEGG" id="ccam:M5D45_08755"/>
<feature type="region of interest" description="Disordered" evidence="1">
    <location>
        <begin position="1"/>
        <end position="83"/>
    </location>
</feature>
<protein>
    <submittedName>
        <fullName evidence="2">Uncharacterized protein</fullName>
    </submittedName>
</protein>